<protein>
    <submittedName>
        <fullName evidence="1">Uncharacterized protein</fullName>
    </submittedName>
</protein>
<dbReference type="Proteomes" id="UP001278766">
    <property type="component" value="Unassembled WGS sequence"/>
</dbReference>
<gene>
    <name evidence="1" type="ORF">B0H64DRAFT_411816</name>
</gene>
<keyword evidence="2" id="KW-1185">Reference proteome</keyword>
<dbReference type="EMBL" id="JAUEPN010000012">
    <property type="protein sequence ID" value="KAK3290661.1"/>
    <property type="molecule type" value="Genomic_DNA"/>
</dbReference>
<proteinExistence type="predicted"/>
<dbReference type="GeneID" id="87841831"/>
<dbReference type="RefSeq" id="XP_062654175.1">
    <property type="nucleotide sequence ID" value="XM_062804883.1"/>
</dbReference>
<evidence type="ECO:0000313" key="2">
    <source>
        <dbReference type="Proteomes" id="UP001278766"/>
    </source>
</evidence>
<evidence type="ECO:0000313" key="1">
    <source>
        <dbReference type="EMBL" id="KAK3290661.1"/>
    </source>
</evidence>
<accession>A0AAE0H833</accession>
<sequence length="216" mass="24948">MIRRLVSQLLCFPVLPRSSSVRHNTRQPRLQVSVVDLQVRWDSFVPNNFRPRCSSLATTFLFRSATEPTKPDREFSWRELLRPFPESLTGHHTWEIFVRPRRHAGMRTLPPSGLQQPHAITDGRVARKEDRPWRRGGHRVEFPSCRVCFLAASASLLWSSHHPFAFSSIIHAGELTQPNHMYVRRKGPGHQVFRKRFASRTSGEAISGFRSSMLTE</sequence>
<name>A0AAE0H833_9PEZI</name>
<reference evidence="1" key="2">
    <citation type="submission" date="2023-06" db="EMBL/GenBank/DDBJ databases">
        <authorList>
            <consortium name="Lawrence Berkeley National Laboratory"/>
            <person name="Haridas S."/>
            <person name="Hensen N."/>
            <person name="Bonometti L."/>
            <person name="Westerberg I."/>
            <person name="Brannstrom I.O."/>
            <person name="Guillou S."/>
            <person name="Cros-Aarteil S."/>
            <person name="Calhoun S."/>
            <person name="Kuo A."/>
            <person name="Mondo S."/>
            <person name="Pangilinan J."/>
            <person name="Riley R."/>
            <person name="Labutti K."/>
            <person name="Andreopoulos B."/>
            <person name="Lipzen A."/>
            <person name="Chen C."/>
            <person name="Yanf M."/>
            <person name="Daum C."/>
            <person name="Ng V."/>
            <person name="Clum A."/>
            <person name="Steindorff A."/>
            <person name="Ohm R."/>
            <person name="Martin F."/>
            <person name="Silar P."/>
            <person name="Natvig D."/>
            <person name="Lalanne C."/>
            <person name="Gautier V."/>
            <person name="Ament-Velasquez S.L."/>
            <person name="Kruys A."/>
            <person name="Hutchinson M.I."/>
            <person name="Powell A.J."/>
            <person name="Barry K."/>
            <person name="Miller A.N."/>
            <person name="Grigoriev I.V."/>
            <person name="Debuchy R."/>
            <person name="Gladieux P."/>
            <person name="Thoren M.H."/>
            <person name="Johannesson H."/>
        </authorList>
    </citation>
    <scope>NUCLEOTIDE SEQUENCE</scope>
    <source>
        <strain evidence="1">CBS 168.71</strain>
    </source>
</reference>
<reference evidence="1" key="1">
    <citation type="journal article" date="2023" name="Mol. Phylogenet. Evol.">
        <title>Genome-scale phylogeny and comparative genomics of the fungal order Sordariales.</title>
        <authorList>
            <person name="Hensen N."/>
            <person name="Bonometti L."/>
            <person name="Westerberg I."/>
            <person name="Brannstrom I.O."/>
            <person name="Guillou S."/>
            <person name="Cros-Aarteil S."/>
            <person name="Calhoun S."/>
            <person name="Haridas S."/>
            <person name="Kuo A."/>
            <person name="Mondo S."/>
            <person name="Pangilinan J."/>
            <person name="Riley R."/>
            <person name="LaButti K."/>
            <person name="Andreopoulos B."/>
            <person name="Lipzen A."/>
            <person name="Chen C."/>
            <person name="Yan M."/>
            <person name="Daum C."/>
            <person name="Ng V."/>
            <person name="Clum A."/>
            <person name="Steindorff A."/>
            <person name="Ohm R.A."/>
            <person name="Martin F."/>
            <person name="Silar P."/>
            <person name="Natvig D.O."/>
            <person name="Lalanne C."/>
            <person name="Gautier V."/>
            <person name="Ament-Velasquez S.L."/>
            <person name="Kruys A."/>
            <person name="Hutchinson M.I."/>
            <person name="Powell A.J."/>
            <person name="Barry K."/>
            <person name="Miller A.N."/>
            <person name="Grigoriev I.V."/>
            <person name="Debuchy R."/>
            <person name="Gladieux P."/>
            <person name="Hiltunen Thoren M."/>
            <person name="Johannesson H."/>
        </authorList>
    </citation>
    <scope>NUCLEOTIDE SEQUENCE</scope>
    <source>
        <strain evidence="1">CBS 168.71</strain>
    </source>
</reference>
<dbReference type="AlphaFoldDB" id="A0AAE0H833"/>
<comment type="caution">
    <text evidence="1">The sequence shown here is derived from an EMBL/GenBank/DDBJ whole genome shotgun (WGS) entry which is preliminary data.</text>
</comment>
<organism evidence="1 2">
    <name type="scientific">Chaetomium fimeti</name>
    <dbReference type="NCBI Taxonomy" id="1854472"/>
    <lineage>
        <taxon>Eukaryota</taxon>
        <taxon>Fungi</taxon>
        <taxon>Dikarya</taxon>
        <taxon>Ascomycota</taxon>
        <taxon>Pezizomycotina</taxon>
        <taxon>Sordariomycetes</taxon>
        <taxon>Sordariomycetidae</taxon>
        <taxon>Sordariales</taxon>
        <taxon>Chaetomiaceae</taxon>
        <taxon>Chaetomium</taxon>
    </lineage>
</organism>